<gene>
    <name evidence="7" type="ORF">OSB04_020404</name>
</gene>
<dbReference type="GO" id="GO:0003676">
    <property type="term" value="F:nucleic acid binding"/>
    <property type="evidence" value="ECO:0007669"/>
    <property type="project" value="InterPro"/>
</dbReference>
<organism evidence="7 8">
    <name type="scientific">Centaurea solstitialis</name>
    <name type="common">yellow star-thistle</name>
    <dbReference type="NCBI Taxonomy" id="347529"/>
    <lineage>
        <taxon>Eukaryota</taxon>
        <taxon>Viridiplantae</taxon>
        <taxon>Streptophyta</taxon>
        <taxon>Embryophyta</taxon>
        <taxon>Tracheophyta</taxon>
        <taxon>Spermatophyta</taxon>
        <taxon>Magnoliopsida</taxon>
        <taxon>eudicotyledons</taxon>
        <taxon>Gunneridae</taxon>
        <taxon>Pentapetalae</taxon>
        <taxon>asterids</taxon>
        <taxon>campanulids</taxon>
        <taxon>Asterales</taxon>
        <taxon>Asteraceae</taxon>
        <taxon>Carduoideae</taxon>
        <taxon>Cardueae</taxon>
        <taxon>Centaureinae</taxon>
        <taxon>Centaurea</taxon>
    </lineage>
</organism>
<dbReference type="Pfam" id="PF14223">
    <property type="entry name" value="Retrotran_gag_2"/>
    <property type="match status" value="1"/>
</dbReference>
<dbReference type="Proteomes" id="UP001172457">
    <property type="component" value="Chromosome 5"/>
</dbReference>
<dbReference type="InterPro" id="IPR012337">
    <property type="entry name" value="RNaseH-like_sf"/>
</dbReference>
<proteinExistence type="predicted"/>
<feature type="domain" description="Integrase catalytic" evidence="6">
    <location>
        <begin position="386"/>
        <end position="562"/>
    </location>
</feature>
<keyword evidence="1" id="KW-0645">Protease</keyword>
<dbReference type="InterPro" id="IPR013103">
    <property type="entry name" value="RVT_2"/>
</dbReference>
<feature type="compositionally biased region" description="Acidic residues" evidence="5">
    <location>
        <begin position="654"/>
        <end position="666"/>
    </location>
</feature>
<keyword evidence="3" id="KW-0064">Aspartyl protease</keyword>
<dbReference type="InterPro" id="IPR039537">
    <property type="entry name" value="Retrotran_Ty1/copia-like"/>
</dbReference>
<dbReference type="SUPFAM" id="SSF56672">
    <property type="entry name" value="DNA/RNA polymerases"/>
    <property type="match status" value="1"/>
</dbReference>
<dbReference type="CDD" id="cd09272">
    <property type="entry name" value="RNase_HI_RT_Ty1"/>
    <property type="match status" value="1"/>
</dbReference>
<evidence type="ECO:0000256" key="3">
    <source>
        <dbReference type="ARBA" id="ARBA00022750"/>
    </source>
</evidence>
<dbReference type="PANTHER" id="PTHR42648:SF18">
    <property type="entry name" value="RETROTRANSPOSON, UNCLASSIFIED-LIKE PROTEIN"/>
    <property type="match status" value="1"/>
</dbReference>
<protein>
    <recommendedName>
        <fullName evidence="6">Integrase catalytic domain-containing protein</fullName>
    </recommendedName>
</protein>
<evidence type="ECO:0000256" key="4">
    <source>
        <dbReference type="ARBA" id="ARBA00022801"/>
    </source>
</evidence>
<evidence type="ECO:0000256" key="5">
    <source>
        <dbReference type="SAM" id="MobiDB-lite"/>
    </source>
</evidence>
<evidence type="ECO:0000259" key="6">
    <source>
        <dbReference type="PROSITE" id="PS50994"/>
    </source>
</evidence>
<dbReference type="Pfam" id="PF00665">
    <property type="entry name" value="rve"/>
    <property type="match status" value="1"/>
</dbReference>
<dbReference type="GO" id="GO:0006508">
    <property type="term" value="P:proteolysis"/>
    <property type="evidence" value="ECO:0007669"/>
    <property type="project" value="UniProtKB-KW"/>
</dbReference>
<dbReference type="InterPro" id="IPR025724">
    <property type="entry name" value="GAG-pre-integrase_dom"/>
</dbReference>
<dbReference type="InterPro" id="IPR054722">
    <property type="entry name" value="PolX-like_BBD"/>
</dbReference>
<dbReference type="PROSITE" id="PS50994">
    <property type="entry name" value="INTEGRASE"/>
    <property type="match status" value="1"/>
</dbReference>
<dbReference type="Pfam" id="PF07727">
    <property type="entry name" value="RVT_2"/>
    <property type="match status" value="1"/>
</dbReference>
<keyword evidence="2" id="KW-0479">Metal-binding</keyword>
<evidence type="ECO:0000313" key="8">
    <source>
        <dbReference type="Proteomes" id="UP001172457"/>
    </source>
</evidence>
<dbReference type="Gene3D" id="3.30.420.10">
    <property type="entry name" value="Ribonuclease H-like superfamily/Ribonuclease H"/>
    <property type="match status" value="1"/>
</dbReference>
<dbReference type="InterPro" id="IPR043502">
    <property type="entry name" value="DNA/RNA_pol_sf"/>
</dbReference>
<dbReference type="PANTHER" id="PTHR42648">
    <property type="entry name" value="TRANSPOSASE, PUTATIVE-RELATED"/>
    <property type="match status" value="1"/>
</dbReference>
<dbReference type="SUPFAM" id="SSF53098">
    <property type="entry name" value="Ribonuclease H-like"/>
    <property type="match status" value="1"/>
</dbReference>
<keyword evidence="8" id="KW-1185">Reference proteome</keyword>
<feature type="region of interest" description="Disordered" evidence="5">
    <location>
        <begin position="654"/>
        <end position="696"/>
    </location>
</feature>
<dbReference type="GO" id="GO:0015074">
    <property type="term" value="P:DNA integration"/>
    <property type="evidence" value="ECO:0007669"/>
    <property type="project" value="InterPro"/>
</dbReference>
<reference evidence="7" key="1">
    <citation type="submission" date="2023-03" db="EMBL/GenBank/DDBJ databases">
        <title>Chromosome-scale reference genome and RAD-based genetic map of yellow starthistle (Centaurea solstitialis) reveal putative structural variation and QTLs associated with invader traits.</title>
        <authorList>
            <person name="Reatini B."/>
            <person name="Cang F.A."/>
            <person name="Jiang Q."/>
            <person name="Mckibben M.T.W."/>
            <person name="Barker M.S."/>
            <person name="Rieseberg L.H."/>
            <person name="Dlugosch K.M."/>
        </authorList>
    </citation>
    <scope>NUCLEOTIDE SEQUENCE</scope>
    <source>
        <strain evidence="7">CAN-66</strain>
        <tissue evidence="7">Leaf</tissue>
    </source>
</reference>
<dbReference type="InterPro" id="IPR001584">
    <property type="entry name" value="Integrase_cat-core"/>
</dbReference>
<name>A0AA38T5K6_9ASTR</name>
<accession>A0AA38T5K6</accession>
<evidence type="ECO:0000313" key="7">
    <source>
        <dbReference type="EMBL" id="KAJ9547861.1"/>
    </source>
</evidence>
<sequence>MALIPLLGFCGYPRIKLTRGLSQIYRTSLYQGSTKVKRAQLQALRKEFELLTMKEGEKVGRFLGRTLVVVNKMKSNGEKMEQSIVVSKILRSLTPKFDYVVCSIEESNDLSVLSIDELHGSLLVHEQRMQGHQEEEHVLKVAYDDRSGRGRGRGMIRGGRGRGRGRHVADKACPDWEKKANYAELEEEEELLLMTYVELNKQKEEAAWFLDSGCSNHMTGNKRWFIELDEQFKHSVKLGNDLKMLVSGKGNIRLEIDGKTQVITEVYYVPELKNNLLSLGQLQEKGLAILIQDRECKIFHSRRGVIMRTRMTTKRMFMVLAHVFLHSPTCLSASTDEINDLWHKRYDHLSNTSMNLLQQKELVRGLPKFKVSIGVCTSCVRWKQHRETIPKKSKWRATKKLQLIHSDICGPITPASHGNKRYVLTFIDDYSRKLSVYFLHEKSAALATFKSFKNVVEKESGLQICGLRTDRGGEFTSKEFTEFCRCEGIKRQLTTSYTPQQNGVVERKNRTIFNMVRCLLEEKKMPNSFWPEAVKWSCYILNRSPTSALKNKTPEECWSGIKSDVDDFRVFGCVRNVHVPDAKRSKLDAKSQRCVLLGYSEESKGYKMFEPETKAIIINIDVVFEEAEIWDWGRTQEEVKNDILDWGDVDEEIYESSDGESEDESSYQEGDGSTSNTLSDIGTSSGTTSPTVPERRATRAPAYLHDYISGEGLSEDETQVQNLVMCMSSDDPVYYEDAVRMKRWRDAMDLEIAAIEKNETWELVYAPKEAKIIAVKWLYRTKLNENGEIDKCKAGLLKGYTQEKGVDYDEVFAPVARWDTIRTVIASAARNGWKLYQLDVKSAFLHDELKEDVYVAQPPGYVISGAENKVYKLKKALYGLKQAPRAWFSRIEGYFSRRGSREAVRKESNILIVSLYVDDLIFTSNDLIMLSSFKDSMKREFEMTDLGEMKYFLGVEIRQSAAGIHISQKKYAEDILRRFGLESCNGVKNPMVPGDNRLTKQEDGKRVDATLFKQMVGSLLYLTVTIPDLAYSVCLISRFMAGPMESHMMVAKRVIRYIKATTSMGIFYQRGNTDEMVAYTDNNYARDLDDRRSTSGYVFMLSGGAVAWASKKQPMVTLSTTEAEYVAAAFCACQCLWMQQVLKQVGGIQSKCAKVMCDNSSTIKLARNPVFHGNSKHIEVRYHFLRELTRDEVIDLQHCGSKEQLVDIMTKPLRLELFEKLREALGVKAAEEIN</sequence>
<dbReference type="Pfam" id="PF25597">
    <property type="entry name" value="SH3_retrovirus"/>
    <property type="match status" value="1"/>
</dbReference>
<dbReference type="InterPro" id="IPR057670">
    <property type="entry name" value="SH3_retrovirus"/>
</dbReference>
<evidence type="ECO:0000256" key="2">
    <source>
        <dbReference type="ARBA" id="ARBA00022723"/>
    </source>
</evidence>
<dbReference type="GO" id="GO:0004190">
    <property type="term" value="F:aspartic-type endopeptidase activity"/>
    <property type="evidence" value="ECO:0007669"/>
    <property type="project" value="UniProtKB-KW"/>
</dbReference>
<dbReference type="GO" id="GO:0046872">
    <property type="term" value="F:metal ion binding"/>
    <property type="evidence" value="ECO:0007669"/>
    <property type="project" value="UniProtKB-KW"/>
</dbReference>
<keyword evidence="4" id="KW-0378">Hydrolase</keyword>
<dbReference type="AlphaFoldDB" id="A0AA38T5K6"/>
<dbReference type="Pfam" id="PF13976">
    <property type="entry name" value="gag_pre-integrs"/>
    <property type="match status" value="1"/>
</dbReference>
<dbReference type="InterPro" id="IPR036397">
    <property type="entry name" value="RNaseH_sf"/>
</dbReference>
<comment type="caution">
    <text evidence="7">The sequence shown here is derived from an EMBL/GenBank/DDBJ whole genome shotgun (WGS) entry which is preliminary data.</text>
</comment>
<dbReference type="Pfam" id="PF22936">
    <property type="entry name" value="Pol_BBD"/>
    <property type="match status" value="1"/>
</dbReference>
<evidence type="ECO:0000256" key="1">
    <source>
        <dbReference type="ARBA" id="ARBA00022670"/>
    </source>
</evidence>
<dbReference type="EMBL" id="JARYMX010000005">
    <property type="protein sequence ID" value="KAJ9547861.1"/>
    <property type="molecule type" value="Genomic_DNA"/>
</dbReference>